<dbReference type="FunFam" id="3.40.30.10:FF:000007">
    <property type="entry name" value="Thioredoxin-dependent thiol peroxidase"/>
    <property type="match status" value="1"/>
</dbReference>
<accession>A0A832XJM7</accession>
<proteinExistence type="inferred from homology"/>
<reference evidence="12 13" key="1">
    <citation type="journal article" name="Nat. Commun.">
        <title>Undinarchaeota illuminate DPANN phylogeny and the impact of gene transfer on archaeal evolution.</title>
        <authorList>
            <person name="Dombrowski N."/>
            <person name="Williams T.A."/>
            <person name="Sun J."/>
            <person name="Woodcroft B.J."/>
            <person name="Lee J.H."/>
            <person name="Minh B.Q."/>
            <person name="Rinke C."/>
            <person name="Spang A."/>
        </authorList>
    </citation>
    <scope>NUCLEOTIDE SEQUENCE [LARGE SCALE GENOMIC DNA]</scope>
    <source>
        <strain evidence="12">MAG_bin1129</strain>
    </source>
</reference>
<comment type="caution">
    <text evidence="12">The sequence shown here is derived from an EMBL/GenBank/DDBJ whole genome shotgun (WGS) entry which is preliminary data.</text>
</comment>
<evidence type="ECO:0000256" key="3">
    <source>
        <dbReference type="ARBA" id="ARBA00022559"/>
    </source>
</evidence>
<evidence type="ECO:0000256" key="9">
    <source>
        <dbReference type="ARBA" id="ARBA00038489"/>
    </source>
</evidence>
<keyword evidence="7" id="KW-0676">Redox-active center</keyword>
<dbReference type="GO" id="GO:0045454">
    <property type="term" value="P:cell redox homeostasis"/>
    <property type="evidence" value="ECO:0007669"/>
    <property type="project" value="TreeGrafter"/>
</dbReference>
<dbReference type="InterPro" id="IPR000866">
    <property type="entry name" value="AhpC/TSA"/>
</dbReference>
<dbReference type="GO" id="GO:0008379">
    <property type="term" value="F:thioredoxin peroxidase activity"/>
    <property type="evidence" value="ECO:0007669"/>
    <property type="project" value="TreeGrafter"/>
</dbReference>
<dbReference type="CDD" id="cd03017">
    <property type="entry name" value="PRX_BCP"/>
    <property type="match status" value="1"/>
</dbReference>
<evidence type="ECO:0000256" key="8">
    <source>
        <dbReference type="ARBA" id="ARBA00032824"/>
    </source>
</evidence>
<evidence type="ECO:0000256" key="10">
    <source>
        <dbReference type="ARBA" id="ARBA00049091"/>
    </source>
</evidence>
<feature type="domain" description="Thioredoxin" evidence="11">
    <location>
        <begin position="9"/>
        <end position="115"/>
    </location>
</feature>
<protein>
    <recommendedName>
        <fullName evidence="2">thioredoxin-dependent peroxiredoxin</fullName>
        <ecNumber evidence="2">1.11.1.24</ecNumber>
    </recommendedName>
    <alternativeName>
        <fullName evidence="8">Thioredoxin peroxidase</fullName>
    </alternativeName>
</protein>
<evidence type="ECO:0000256" key="5">
    <source>
        <dbReference type="ARBA" id="ARBA00023002"/>
    </source>
</evidence>
<gene>
    <name evidence="12" type="ORF">H1016_04740</name>
</gene>
<dbReference type="InterPro" id="IPR050924">
    <property type="entry name" value="Peroxiredoxin_BCP/PrxQ"/>
</dbReference>
<dbReference type="AlphaFoldDB" id="A0A832XJM7"/>
<organism evidence="12 13">
    <name type="scientific">Candidatus Naiadarchaeum limnaeum</name>
    <dbReference type="NCBI Taxonomy" id="2756139"/>
    <lineage>
        <taxon>Archaea</taxon>
        <taxon>Candidatus Undinarchaeota</taxon>
        <taxon>Candidatus Undinarchaeia</taxon>
        <taxon>Candidatus Naiadarchaeales</taxon>
        <taxon>Candidatus Naiadarchaeaceae</taxon>
        <taxon>Candidatus Naiadarchaeum</taxon>
    </lineage>
</organism>
<evidence type="ECO:0000256" key="7">
    <source>
        <dbReference type="ARBA" id="ARBA00023284"/>
    </source>
</evidence>
<dbReference type="EMBL" id="DVAB01000039">
    <property type="protein sequence ID" value="HIK00817.1"/>
    <property type="molecule type" value="Genomic_DNA"/>
</dbReference>
<dbReference type="PROSITE" id="PS51352">
    <property type="entry name" value="THIOREDOXIN_2"/>
    <property type="match status" value="1"/>
</dbReference>
<dbReference type="EC" id="1.11.1.24" evidence="2"/>
<dbReference type="SUPFAM" id="SSF52833">
    <property type="entry name" value="Thioredoxin-like"/>
    <property type="match status" value="1"/>
</dbReference>
<dbReference type="InterPro" id="IPR013766">
    <property type="entry name" value="Thioredoxin_domain"/>
</dbReference>
<evidence type="ECO:0000256" key="4">
    <source>
        <dbReference type="ARBA" id="ARBA00022862"/>
    </source>
</evidence>
<name>A0A832XJM7_9ARCH</name>
<keyword evidence="5" id="KW-0560">Oxidoreductase</keyword>
<evidence type="ECO:0000259" key="11">
    <source>
        <dbReference type="PROSITE" id="PS51352"/>
    </source>
</evidence>
<dbReference type="PANTHER" id="PTHR42801">
    <property type="entry name" value="THIOREDOXIN-DEPENDENT PEROXIDE REDUCTASE"/>
    <property type="match status" value="1"/>
</dbReference>
<dbReference type="Pfam" id="PF00578">
    <property type="entry name" value="AhpC-TSA"/>
    <property type="match status" value="1"/>
</dbReference>
<keyword evidence="4" id="KW-0049">Antioxidant</keyword>
<comment type="subunit">
    <text evidence="1">Monomer.</text>
</comment>
<keyword evidence="3" id="KW-0575">Peroxidase</keyword>
<evidence type="ECO:0000256" key="2">
    <source>
        <dbReference type="ARBA" id="ARBA00013017"/>
    </source>
</evidence>
<comment type="similarity">
    <text evidence="9">Belongs to the peroxiredoxin family. BCP/PrxQ subfamily.</text>
</comment>
<dbReference type="GO" id="GO:0005737">
    <property type="term" value="C:cytoplasm"/>
    <property type="evidence" value="ECO:0007669"/>
    <property type="project" value="TreeGrafter"/>
</dbReference>
<dbReference type="InterPro" id="IPR036249">
    <property type="entry name" value="Thioredoxin-like_sf"/>
</dbReference>
<dbReference type="Proteomes" id="UP000646946">
    <property type="component" value="Unassembled WGS sequence"/>
</dbReference>
<dbReference type="Gene3D" id="3.40.30.10">
    <property type="entry name" value="Glutaredoxin"/>
    <property type="match status" value="1"/>
</dbReference>
<keyword evidence="13" id="KW-1185">Reference proteome</keyword>
<evidence type="ECO:0000313" key="12">
    <source>
        <dbReference type="EMBL" id="HIK00817.1"/>
    </source>
</evidence>
<evidence type="ECO:0000256" key="1">
    <source>
        <dbReference type="ARBA" id="ARBA00011245"/>
    </source>
</evidence>
<keyword evidence="6" id="KW-1015">Disulfide bond</keyword>
<dbReference type="GO" id="GO:0034599">
    <property type="term" value="P:cellular response to oxidative stress"/>
    <property type="evidence" value="ECO:0007669"/>
    <property type="project" value="TreeGrafter"/>
</dbReference>
<sequence>METKKAQKLEIGNKAPDFTLFDTNGKKISLKDFRGKKVALYFYPKDDTPGCTAEACSVRDNFDKLKKVGIVVLGVSTDNEKSHQKFVQKYNLPHILLCDTEKEVVEKYGVWGLKN</sequence>
<comment type="catalytic activity">
    <reaction evidence="10">
        <text>a hydroperoxide + [thioredoxin]-dithiol = an alcohol + [thioredoxin]-disulfide + H2O</text>
        <dbReference type="Rhea" id="RHEA:62620"/>
        <dbReference type="Rhea" id="RHEA-COMP:10698"/>
        <dbReference type="Rhea" id="RHEA-COMP:10700"/>
        <dbReference type="ChEBI" id="CHEBI:15377"/>
        <dbReference type="ChEBI" id="CHEBI:29950"/>
        <dbReference type="ChEBI" id="CHEBI:30879"/>
        <dbReference type="ChEBI" id="CHEBI:35924"/>
        <dbReference type="ChEBI" id="CHEBI:50058"/>
        <dbReference type="EC" id="1.11.1.24"/>
    </reaction>
</comment>
<evidence type="ECO:0000256" key="6">
    <source>
        <dbReference type="ARBA" id="ARBA00023157"/>
    </source>
</evidence>
<dbReference type="PANTHER" id="PTHR42801:SF4">
    <property type="entry name" value="AHPC_TSA FAMILY PROTEIN"/>
    <property type="match status" value="1"/>
</dbReference>
<feature type="non-terminal residue" evidence="12">
    <location>
        <position position="115"/>
    </location>
</feature>
<evidence type="ECO:0000313" key="13">
    <source>
        <dbReference type="Proteomes" id="UP000646946"/>
    </source>
</evidence>